<keyword evidence="2" id="KW-1185">Reference proteome</keyword>
<comment type="caution">
    <text evidence="1">The sequence shown here is derived from an EMBL/GenBank/DDBJ whole genome shotgun (WGS) entry which is preliminary data.</text>
</comment>
<evidence type="ECO:0000313" key="2">
    <source>
        <dbReference type="Proteomes" id="UP000277582"/>
    </source>
</evidence>
<reference evidence="1 2" key="1">
    <citation type="submission" date="2018-10" db="EMBL/GenBank/DDBJ databases">
        <title>Co-occurring genomic capacity for anaerobic methane metabolism and dissimilatory sulfite reduction discovered in the Korarchaeota.</title>
        <authorList>
            <person name="Mckay L.J."/>
            <person name="Dlakic M."/>
            <person name="Fields M.W."/>
            <person name="Delmont T.O."/>
            <person name="Eren A.M."/>
            <person name="Jay Z.J."/>
            <person name="Klingelsmith K.B."/>
            <person name="Rusch D.B."/>
            <person name="Inskeep W.P."/>
        </authorList>
    </citation>
    <scope>NUCLEOTIDE SEQUENCE [LARGE SCALE GENOMIC DNA]</scope>
    <source>
        <strain evidence="1 2">MDKW</strain>
    </source>
</reference>
<dbReference type="AlphaFoldDB" id="A0A3R9PG19"/>
<sequence length="178" mass="20549">MESILLHWFRNQSKEAFFSLDGGIKEVEQGDPTANLRITYQDVNLGRVKNSYISRSLSKFSPIEVYKHLLLMRVVVKGKITEIGFTTALFYNCYKTEGMDYNTAKRVALEMGSHLKNFIVFPGAKEMKKGWYYPMLRIITNEEIQRFTIGIKAMMEDVKKTVMEATETNPRVESAVKE</sequence>
<evidence type="ECO:0000313" key="1">
    <source>
        <dbReference type="EMBL" id="RSN75420.1"/>
    </source>
</evidence>
<dbReference type="Proteomes" id="UP000277582">
    <property type="component" value="Unassembled WGS sequence"/>
</dbReference>
<dbReference type="RefSeq" id="WP_125671144.1">
    <property type="nucleotide sequence ID" value="NZ_RCOS01000074.1"/>
</dbReference>
<organism evidence="1 2">
    <name type="scientific">Candidatus Methanodesulfokora washburnensis</name>
    <dbReference type="NCBI Taxonomy" id="2478471"/>
    <lineage>
        <taxon>Archaea</taxon>
        <taxon>Thermoproteota</taxon>
        <taxon>Candidatus Korarchaeia</taxon>
        <taxon>Candidatus Korarchaeia incertae sedis</taxon>
        <taxon>Candidatus Methanodesulfokora</taxon>
    </lineage>
</organism>
<dbReference type="EMBL" id="RCOS01000074">
    <property type="protein sequence ID" value="RSN75420.1"/>
    <property type="molecule type" value="Genomic_DNA"/>
</dbReference>
<gene>
    <name evidence="1" type="ORF">D6D85_06140</name>
</gene>
<name>A0A3R9PG19_9CREN</name>
<protein>
    <submittedName>
        <fullName evidence="1">Uncharacterized protein</fullName>
    </submittedName>
</protein>
<proteinExistence type="predicted"/>
<accession>A0A3R9PG19</accession>